<keyword evidence="5" id="KW-1185">Reference proteome</keyword>
<dbReference type="PANTHER" id="PTHR38045">
    <property type="entry name" value="CHROMOSOME 1, WHOLE GENOME SHOTGUN SEQUENCE"/>
    <property type="match status" value="1"/>
</dbReference>
<dbReference type="InterPro" id="IPR012480">
    <property type="entry name" value="Hepar_II_III_C"/>
</dbReference>
<accession>A0A844G4J7</accession>
<dbReference type="GO" id="GO:0030313">
    <property type="term" value="C:cell envelope"/>
    <property type="evidence" value="ECO:0007669"/>
    <property type="project" value="UniProtKB-SubCell"/>
</dbReference>
<evidence type="ECO:0000313" key="4">
    <source>
        <dbReference type="EMBL" id="MST97289.1"/>
    </source>
</evidence>
<proteinExistence type="predicted"/>
<keyword evidence="2" id="KW-0812">Transmembrane</keyword>
<organism evidence="4 5">
    <name type="scientific">Victivallis lenta</name>
    <dbReference type="NCBI Taxonomy" id="2606640"/>
    <lineage>
        <taxon>Bacteria</taxon>
        <taxon>Pseudomonadati</taxon>
        <taxon>Lentisphaerota</taxon>
        <taxon>Lentisphaeria</taxon>
        <taxon>Victivallales</taxon>
        <taxon>Victivallaceae</taxon>
        <taxon>Victivallis</taxon>
    </lineage>
</organism>
<gene>
    <name evidence="4" type="ORF">FYJ85_09575</name>
</gene>
<dbReference type="Gene3D" id="1.50.10.100">
    <property type="entry name" value="Chondroitin AC/alginate lyase"/>
    <property type="match status" value="1"/>
</dbReference>
<dbReference type="Gene3D" id="2.70.98.70">
    <property type="match status" value="1"/>
</dbReference>
<evidence type="ECO:0000259" key="3">
    <source>
        <dbReference type="Pfam" id="PF07940"/>
    </source>
</evidence>
<reference evidence="4 5" key="1">
    <citation type="submission" date="2019-08" db="EMBL/GenBank/DDBJ databases">
        <title>In-depth cultivation of the pig gut microbiome towards novel bacterial diversity and tailored functional studies.</title>
        <authorList>
            <person name="Wylensek D."/>
            <person name="Hitch T.C.A."/>
            <person name="Clavel T."/>
        </authorList>
    </citation>
    <scope>NUCLEOTIDE SEQUENCE [LARGE SCALE GENOMIC DNA]</scope>
    <source>
        <strain evidence="4 5">BBE-744-WT-12</strain>
    </source>
</reference>
<keyword evidence="2" id="KW-0472">Membrane</keyword>
<feature type="transmembrane region" description="Helical" evidence="2">
    <location>
        <begin position="66"/>
        <end position="86"/>
    </location>
</feature>
<sequence length="854" mass="95316">MGMKLFNRPAEKQLMVQMFDLNAVFRLHAADQAFGFHMAGLLPPVKIATKNIKSRKMKIFRNRFRAAKPFLASLLIAFAAAVFGAAPRETTPDEVRQLFERNSPEHPRLFLRDFGILEQARQTPSGAALSGRILHEAGKMLEYPVVERTLIGTQMLHVSRTVLYRVNTLTLACRLSGERRYADRAIREMRNAAAFPDWNPQHFLDVAEMTLALSFGYDWLYDLLSSDDRKAIEEAIVAKGLLPSWENRSGNWWIRGASNWNQVCHAGMAAGSLAVFEKNPELAARTVARAVNNLPIALRASYFPRGAYPEGPMYWSYGTDFTAVLLAVLTSSLGTEFDLSRAPGFAETGEYMLAVRAPSGLAFNYADSVGDIGTGFAQVFLAGHFDRPDWIPPRMQEDLLSAGAYRREDVSKEGNRMLPLAMIFFRDYRRPVREAPRTYFSGNEAAVPVAMLRTGWEPEAGYLGVKAGSPSWPHGHMDAGSFVYEADGVRWAQEIGWNNYDNFLSRGMKLWNTEQDSDRWKIFCIGPFSHNILLIDGQLQAAKHKAHILECTENSVVVELSDLYEGRADRVTRSFRLNPDRSVDITDRVAGVRPGSVLRRQMLTGAAATVEQSELLLTENGKQLRLSVDSPVPGTWKITETKELEAEWDTPNRGRRIVAYEQAVPADGRLISTVHLVPGSTQEIPAGVISPGSAEKWAATHELPEFALEGEFTFECKVRPVRSRAPEKVWKNGGVAVCRDERNYFLFSFCEAPAASGGRRFLELKQQKDGRWGAADGIAPGEHRSDFRWEYGTDYRMSIAVSRTAVTGTLRTMDGNEAAKITVPRTPGEAVTSGRAALRVSGLQIYFSEPERSR</sequence>
<dbReference type="Proteomes" id="UP000435649">
    <property type="component" value="Unassembled WGS sequence"/>
</dbReference>
<keyword evidence="2" id="KW-1133">Transmembrane helix</keyword>
<evidence type="ECO:0000256" key="2">
    <source>
        <dbReference type="SAM" id="Phobius"/>
    </source>
</evidence>
<name>A0A844G4J7_9BACT</name>
<protein>
    <recommendedName>
        <fullName evidence="3">Heparinase II/III-like C-terminal domain-containing protein</fullName>
    </recommendedName>
</protein>
<dbReference type="InterPro" id="IPR008929">
    <property type="entry name" value="Chondroitin_lyas"/>
</dbReference>
<dbReference type="PANTHER" id="PTHR38045:SF1">
    <property type="entry name" value="HEPARINASE II_III-LIKE PROTEIN"/>
    <property type="match status" value="1"/>
</dbReference>
<dbReference type="AlphaFoldDB" id="A0A844G4J7"/>
<evidence type="ECO:0000256" key="1">
    <source>
        <dbReference type="ARBA" id="ARBA00004196"/>
    </source>
</evidence>
<comment type="caution">
    <text evidence="4">The sequence shown here is derived from an EMBL/GenBank/DDBJ whole genome shotgun (WGS) entry which is preliminary data.</text>
</comment>
<dbReference type="SUPFAM" id="SSF48230">
    <property type="entry name" value="Chondroitin AC/alginate lyase"/>
    <property type="match status" value="1"/>
</dbReference>
<dbReference type="GO" id="GO:0016829">
    <property type="term" value="F:lyase activity"/>
    <property type="evidence" value="ECO:0007669"/>
    <property type="project" value="InterPro"/>
</dbReference>
<dbReference type="EMBL" id="VUNS01000008">
    <property type="protein sequence ID" value="MST97289.1"/>
    <property type="molecule type" value="Genomic_DNA"/>
</dbReference>
<comment type="subcellular location">
    <subcellularLocation>
        <location evidence="1">Cell envelope</location>
    </subcellularLocation>
</comment>
<feature type="domain" description="Heparinase II/III-like C-terminal" evidence="3">
    <location>
        <begin position="459"/>
        <end position="655"/>
    </location>
</feature>
<dbReference type="Pfam" id="PF07940">
    <property type="entry name" value="Hepar_II_III_C"/>
    <property type="match status" value="1"/>
</dbReference>
<evidence type="ECO:0000313" key="5">
    <source>
        <dbReference type="Proteomes" id="UP000435649"/>
    </source>
</evidence>